<dbReference type="AlphaFoldDB" id="A0A6I6G7Y0"/>
<proteinExistence type="predicted"/>
<evidence type="ECO:0000313" key="2">
    <source>
        <dbReference type="EMBL" id="QGW28856.1"/>
    </source>
</evidence>
<keyword evidence="3" id="KW-1185">Reference proteome</keyword>
<reference evidence="2 3" key="1">
    <citation type="submission" date="2019-11" db="EMBL/GenBank/DDBJ databases">
        <authorList>
            <person name="Im W.T."/>
        </authorList>
    </citation>
    <scope>NUCLEOTIDE SEQUENCE [LARGE SCALE GENOMIC DNA]</scope>
    <source>
        <strain evidence="2 3">SB-02</strain>
    </source>
</reference>
<dbReference type="InterPro" id="IPR046265">
    <property type="entry name" value="DUF6298"/>
</dbReference>
<name>A0A6I6G7Y0_9BACT</name>
<evidence type="ECO:0000313" key="3">
    <source>
        <dbReference type="Proteomes" id="UP000426027"/>
    </source>
</evidence>
<evidence type="ECO:0000259" key="1">
    <source>
        <dbReference type="Pfam" id="PF19815"/>
    </source>
</evidence>
<dbReference type="EMBL" id="CP046566">
    <property type="protein sequence ID" value="QGW28856.1"/>
    <property type="molecule type" value="Genomic_DNA"/>
</dbReference>
<gene>
    <name evidence="2" type="ORF">GLV81_12800</name>
</gene>
<organism evidence="2 3">
    <name type="scientific">Phnomibacter ginsenosidimutans</name>
    <dbReference type="NCBI Taxonomy" id="2676868"/>
    <lineage>
        <taxon>Bacteria</taxon>
        <taxon>Pseudomonadati</taxon>
        <taxon>Bacteroidota</taxon>
        <taxon>Chitinophagia</taxon>
        <taxon>Chitinophagales</taxon>
        <taxon>Chitinophagaceae</taxon>
        <taxon>Phnomibacter</taxon>
    </lineage>
</organism>
<dbReference type="Proteomes" id="UP000426027">
    <property type="component" value="Chromosome"/>
</dbReference>
<accession>A0A6I6G7Y0</accession>
<dbReference type="Pfam" id="PF19815">
    <property type="entry name" value="DUF6298"/>
    <property type="match status" value="1"/>
</dbReference>
<dbReference type="KEGG" id="fls:GLV81_12800"/>
<protein>
    <recommendedName>
        <fullName evidence="1">DUF6298 domain-containing protein</fullName>
    </recommendedName>
</protein>
<feature type="domain" description="DUF6298" evidence="1">
    <location>
        <begin position="1"/>
        <end position="56"/>
    </location>
</feature>
<sequence length="89" mass="9644">MYRAVLEYKKKFPEKAVMYSGDNYPEFGIAVLMAGGSLPVLPANIDAAILEKAAGMKPVSGKEEGVYILSNGKASIVYNSNTHQFTVQD</sequence>